<dbReference type="KEGG" id="pnd:Pla175_09960"/>
<dbReference type="EC" id="3.4.14.12" evidence="5"/>
<protein>
    <submittedName>
        <fullName evidence="5">Prolyl tripeptidyl peptidase</fullName>
        <ecNumber evidence="5">3.4.14.12</ecNumber>
    </submittedName>
</protein>
<keyword evidence="5" id="KW-0378">Hydrolase</keyword>
<reference evidence="5 6" key="1">
    <citation type="submission" date="2019-02" db="EMBL/GenBank/DDBJ databases">
        <title>Deep-cultivation of Planctomycetes and their phenomic and genomic characterization uncovers novel biology.</title>
        <authorList>
            <person name="Wiegand S."/>
            <person name="Jogler M."/>
            <person name="Boedeker C."/>
            <person name="Pinto D."/>
            <person name="Vollmers J."/>
            <person name="Rivas-Marin E."/>
            <person name="Kohn T."/>
            <person name="Peeters S.H."/>
            <person name="Heuer A."/>
            <person name="Rast P."/>
            <person name="Oberbeckmann S."/>
            <person name="Bunk B."/>
            <person name="Jeske O."/>
            <person name="Meyerdierks A."/>
            <person name="Storesund J.E."/>
            <person name="Kallscheuer N."/>
            <person name="Luecker S."/>
            <person name="Lage O.M."/>
            <person name="Pohl T."/>
            <person name="Merkel B.J."/>
            <person name="Hornburger P."/>
            <person name="Mueller R.-W."/>
            <person name="Bruemmer F."/>
            <person name="Labrenz M."/>
            <person name="Spormann A.M."/>
            <person name="Op den Camp H."/>
            <person name="Overmann J."/>
            <person name="Amann R."/>
            <person name="Jetten M.S.M."/>
            <person name="Mascher T."/>
            <person name="Medema M.H."/>
            <person name="Devos D.P."/>
            <person name="Kaster A.-K."/>
            <person name="Ovreas L."/>
            <person name="Rohde M."/>
            <person name="Galperin M.Y."/>
            <person name="Jogler C."/>
        </authorList>
    </citation>
    <scope>NUCLEOTIDE SEQUENCE [LARGE SCALE GENOMIC DNA]</scope>
    <source>
        <strain evidence="5 6">Pla175</strain>
    </source>
</reference>
<dbReference type="GO" id="GO:0006508">
    <property type="term" value="P:proteolysis"/>
    <property type="evidence" value="ECO:0007669"/>
    <property type="project" value="InterPro"/>
</dbReference>
<feature type="chain" id="PRO_5021972814" evidence="2">
    <location>
        <begin position="25"/>
        <end position="700"/>
    </location>
</feature>
<feature type="signal peptide" evidence="2">
    <location>
        <begin position="1"/>
        <end position="24"/>
    </location>
</feature>
<proteinExistence type="predicted"/>
<feature type="domain" description="Peptidase S9 prolyl oligopeptidase catalytic" evidence="3">
    <location>
        <begin position="501"/>
        <end position="690"/>
    </location>
</feature>
<evidence type="ECO:0000259" key="4">
    <source>
        <dbReference type="Pfam" id="PF00930"/>
    </source>
</evidence>
<keyword evidence="6" id="KW-1185">Reference proteome</keyword>
<dbReference type="AlphaFoldDB" id="A0A518D822"/>
<dbReference type="RefSeq" id="WP_145281694.1">
    <property type="nucleotide sequence ID" value="NZ_CP036291.1"/>
</dbReference>
<name>A0A518D822_9BACT</name>
<dbReference type="GO" id="GO:0008236">
    <property type="term" value="F:serine-type peptidase activity"/>
    <property type="evidence" value="ECO:0007669"/>
    <property type="project" value="InterPro"/>
</dbReference>
<dbReference type="EMBL" id="CP036291">
    <property type="protein sequence ID" value="QDU87631.1"/>
    <property type="molecule type" value="Genomic_DNA"/>
</dbReference>
<dbReference type="InterPro" id="IPR001375">
    <property type="entry name" value="Peptidase_S9_cat"/>
</dbReference>
<dbReference type="PANTHER" id="PTHR11731">
    <property type="entry name" value="PROTEASE FAMILY S9B,C DIPEPTIDYL-PEPTIDASE IV-RELATED"/>
    <property type="match status" value="1"/>
</dbReference>
<evidence type="ECO:0000259" key="3">
    <source>
        <dbReference type="Pfam" id="PF00326"/>
    </source>
</evidence>
<dbReference type="Pfam" id="PF00326">
    <property type="entry name" value="Peptidase_S9"/>
    <property type="match status" value="1"/>
</dbReference>
<dbReference type="Gene3D" id="3.40.50.1820">
    <property type="entry name" value="alpha/beta hydrolase"/>
    <property type="match status" value="1"/>
</dbReference>
<dbReference type="OrthoDB" id="9812921at2"/>
<keyword evidence="2" id="KW-0732">Signal</keyword>
<dbReference type="Pfam" id="PF00930">
    <property type="entry name" value="DPPIV_N"/>
    <property type="match status" value="1"/>
</dbReference>
<evidence type="ECO:0000313" key="6">
    <source>
        <dbReference type="Proteomes" id="UP000317429"/>
    </source>
</evidence>
<evidence type="ECO:0000256" key="2">
    <source>
        <dbReference type="SAM" id="SignalP"/>
    </source>
</evidence>
<dbReference type="Proteomes" id="UP000317429">
    <property type="component" value="Chromosome"/>
</dbReference>
<evidence type="ECO:0000256" key="1">
    <source>
        <dbReference type="SAM" id="MobiDB-lite"/>
    </source>
</evidence>
<gene>
    <name evidence="5" type="primary">ptpA_1</name>
    <name evidence="5" type="ORF">Pla175_09960</name>
</gene>
<dbReference type="PANTHER" id="PTHR11731:SF118">
    <property type="entry name" value="BLR1971 PROTEIN"/>
    <property type="match status" value="1"/>
</dbReference>
<dbReference type="Gene3D" id="2.140.10.30">
    <property type="entry name" value="Dipeptidylpeptidase IV, N-terminal domain"/>
    <property type="match status" value="1"/>
</dbReference>
<dbReference type="InterPro" id="IPR050278">
    <property type="entry name" value="Serine_Prot_S9B/DPPIV"/>
</dbReference>
<dbReference type="InterPro" id="IPR029058">
    <property type="entry name" value="AB_hydrolase_fold"/>
</dbReference>
<sequence precursor="true">MTPFRSAPLVGLLIFMGLSPALLAQGTRADYQRANALGERFRNKVVRDRVEPHWVSPTRFWYKNELPGDTDEFVLVDAEQGTRETAATRDELPLNNGEKPDERLDEGPKAPSPDRPRFGDRPQSRSPDKQVSVALRDRQLVLKRGDAETLLTTDGAEDNALSDRVYWSPDSKYFVALQTKAGGDRRVTLVESSPKDQVQPKIKTLAYLKPGDAIRQPRPRLFCVEEARELPIKDAALFENPWDIKTLRWAADSSGFTFFYNQRGHQTLRIVRVDAPSGEARAVIEESSPTFVDYAGKFFCCYLDDTNEILWMSERDGWNHLYLIDAGTGEVKNQVTRGPYAVRGVDWVDPERRQVWLHAGGVYAHQDPYYVHYCRVDFDGKNLTRLTEGDGTHAVKFSPDRRWLIDTYSRVDMAPVTELRSAEDGSLVCELERGDLSALQAELWRAPERFVAKGRDGKTDIYGIICRPTHFDPAKKYPVIEEHYAGPHSAFVPKGFAPLHRSQEFAELGFIVVQVDGMGTSHRSKAFHDACWRNLADGGFPDRIAWMKAAAQNHPEMDLTRVGIRGTSAGGQTAMAALWRHGDFYKAAVSNCGCHDNRMDKIWWNELWMGWPVGPHYAEQSNVTHAGKIEGDLLLIVGEMDDNVPPESTLQVVNALIEADKDFEFLLVPGKGHGAGGPYTQRKTMDFFVRKLLGVEPRAE</sequence>
<organism evidence="5 6">
    <name type="scientific">Pirellulimonas nuda</name>
    <dbReference type="NCBI Taxonomy" id="2528009"/>
    <lineage>
        <taxon>Bacteria</taxon>
        <taxon>Pseudomonadati</taxon>
        <taxon>Planctomycetota</taxon>
        <taxon>Planctomycetia</taxon>
        <taxon>Pirellulales</taxon>
        <taxon>Lacipirellulaceae</taxon>
        <taxon>Pirellulimonas</taxon>
    </lineage>
</organism>
<evidence type="ECO:0000313" key="5">
    <source>
        <dbReference type="EMBL" id="QDU87631.1"/>
    </source>
</evidence>
<dbReference type="SUPFAM" id="SSF53474">
    <property type="entry name" value="alpha/beta-Hydrolases"/>
    <property type="match status" value="1"/>
</dbReference>
<feature type="domain" description="Dipeptidylpeptidase IV N-terminal" evidence="4">
    <location>
        <begin position="165"/>
        <end position="413"/>
    </location>
</feature>
<accession>A0A518D822</accession>
<dbReference type="SUPFAM" id="SSF82171">
    <property type="entry name" value="DPP6 N-terminal domain-like"/>
    <property type="match status" value="1"/>
</dbReference>
<feature type="region of interest" description="Disordered" evidence="1">
    <location>
        <begin position="80"/>
        <end position="137"/>
    </location>
</feature>
<feature type="compositionally biased region" description="Basic and acidic residues" evidence="1">
    <location>
        <begin position="80"/>
        <end position="128"/>
    </location>
</feature>
<dbReference type="InterPro" id="IPR002469">
    <property type="entry name" value="Peptidase_S9B_N"/>
</dbReference>